<name>A0ABV3P3M6_9ACTN</name>
<evidence type="ECO:0000256" key="1">
    <source>
        <dbReference type="SAM" id="Phobius"/>
    </source>
</evidence>
<evidence type="ECO:0000313" key="2">
    <source>
        <dbReference type="EMBL" id="MEW9263877.1"/>
    </source>
</evidence>
<feature type="transmembrane region" description="Helical" evidence="1">
    <location>
        <begin position="6"/>
        <end position="24"/>
    </location>
</feature>
<evidence type="ECO:0000313" key="3">
    <source>
        <dbReference type="Proteomes" id="UP001555826"/>
    </source>
</evidence>
<keyword evidence="1" id="KW-1133">Transmembrane helix</keyword>
<proteinExistence type="predicted"/>
<dbReference type="RefSeq" id="WP_367636466.1">
    <property type="nucleotide sequence ID" value="NZ_JBFNQN010000002.1"/>
</dbReference>
<organism evidence="2 3">
    <name type="scientific">Kineococcus endophyticus</name>
    <dbReference type="NCBI Taxonomy" id="1181883"/>
    <lineage>
        <taxon>Bacteria</taxon>
        <taxon>Bacillati</taxon>
        <taxon>Actinomycetota</taxon>
        <taxon>Actinomycetes</taxon>
        <taxon>Kineosporiales</taxon>
        <taxon>Kineosporiaceae</taxon>
        <taxon>Kineococcus</taxon>
    </lineage>
</organism>
<protein>
    <recommendedName>
        <fullName evidence="4">LemA protein</fullName>
    </recommendedName>
</protein>
<sequence length="126" mass="12981">MGTAGTVVLVVVVLLVLVAALWAVSTRAGLVRMRDLAVEAGALAEQRRSRLADLSAHVASQESTESGADPQTVKALADAEHRLAGDVAFHAAAVRAYDAKLHAVPASWVGALSGLHPLGAAAEQQR</sequence>
<dbReference type="Proteomes" id="UP001555826">
    <property type="component" value="Unassembled WGS sequence"/>
</dbReference>
<gene>
    <name evidence="2" type="ORF">AB1207_03880</name>
</gene>
<reference evidence="2 3" key="1">
    <citation type="submission" date="2024-07" db="EMBL/GenBank/DDBJ databases">
        <authorList>
            <person name="Thanompreechachai J."/>
            <person name="Duangmal K."/>
        </authorList>
    </citation>
    <scope>NUCLEOTIDE SEQUENCE [LARGE SCALE GENOMIC DNA]</scope>
    <source>
        <strain evidence="2 3">KCTC 19886</strain>
    </source>
</reference>
<dbReference type="EMBL" id="JBFNQN010000002">
    <property type="protein sequence ID" value="MEW9263877.1"/>
    <property type="molecule type" value="Genomic_DNA"/>
</dbReference>
<comment type="caution">
    <text evidence="2">The sequence shown here is derived from an EMBL/GenBank/DDBJ whole genome shotgun (WGS) entry which is preliminary data.</text>
</comment>
<keyword evidence="1" id="KW-0472">Membrane</keyword>
<keyword evidence="1" id="KW-0812">Transmembrane</keyword>
<keyword evidence="3" id="KW-1185">Reference proteome</keyword>
<accession>A0ABV3P3M6</accession>
<evidence type="ECO:0008006" key="4">
    <source>
        <dbReference type="Google" id="ProtNLM"/>
    </source>
</evidence>